<keyword evidence="1" id="KW-1133">Transmembrane helix</keyword>
<dbReference type="RefSeq" id="YP_009496368.1">
    <property type="nucleotide sequence ID" value="NC_037999.1"/>
</dbReference>
<protein>
    <submittedName>
        <fullName evidence="2">Uncharacterized protein</fullName>
    </submittedName>
</protein>
<geneLocation type="chloroplast" evidence="2"/>
<gene>
    <name evidence="2" type="primary">ycf90</name>
</gene>
<keyword evidence="2" id="KW-0150">Chloroplast</keyword>
<dbReference type="EMBL" id="MG755798">
    <property type="protein sequence ID" value="AWT39081.1"/>
    <property type="molecule type" value="Genomic_DNA"/>
</dbReference>
<proteinExistence type="predicted"/>
<evidence type="ECO:0000313" key="2">
    <source>
        <dbReference type="EMBL" id="AWT39081.1"/>
    </source>
</evidence>
<dbReference type="Pfam" id="PF17088">
    <property type="entry name" value="YCF90"/>
    <property type="match status" value="1"/>
</dbReference>
<keyword evidence="1" id="KW-0472">Membrane</keyword>
<keyword evidence="2" id="KW-0934">Plastid</keyword>
<organism evidence="2">
    <name type="scientific">Attheya longicornis</name>
    <dbReference type="NCBI Taxonomy" id="451786"/>
    <lineage>
        <taxon>Eukaryota</taxon>
        <taxon>Sar</taxon>
        <taxon>Stramenopiles</taxon>
        <taxon>Ochrophyta</taxon>
        <taxon>Bacillariophyta</taxon>
        <taxon>Coscinodiscophyceae</taxon>
        <taxon>Chaetocerotophycidae</taxon>
        <taxon>Chaetocerotales</taxon>
        <taxon>Attheyaceae</taxon>
        <taxon>Attheya</taxon>
    </lineage>
</organism>
<reference evidence="2" key="1">
    <citation type="journal article" date="2018" name="Adv. Bot. Res.">
        <title>Evolution of the Plastid Genomes in Diatoms.</title>
        <authorList>
            <person name="Yu M."/>
            <person name="Ashworth M.P."/>
            <person name="Hajrah N.H."/>
            <person name="Khiyami M.A."/>
            <person name="Sabir M.J."/>
            <person name="Alhebshi A.M."/>
            <person name="Al-Malki A.L."/>
            <person name="Sabir J.S.M."/>
            <person name="Theriot E.C."/>
            <person name="Jansen R.K."/>
        </authorList>
    </citation>
    <scope>NUCLEOTIDE SEQUENCE</scope>
</reference>
<feature type="transmembrane region" description="Helical" evidence="1">
    <location>
        <begin position="101"/>
        <end position="117"/>
    </location>
</feature>
<dbReference type="GeneID" id="36958691"/>
<accession>A0A2U9NPN7</accession>
<sequence>MLFKQVNIRCMVKINQEMVLNWFGLQDQQIQTFPESINNWSLNEGNITVSSDLSLETFRIIVQSLWNKYSSGLSLTDIEEILFVIAFIRFLIIAIRYNVKTSFYITCIGIVASYLWYRHLLDLTLLYKTGFLFSRFTRRLYTENILISKMHRGIRSEIGYREGFDNPFMFLQFSFLEASKVNGVYRIDPISMLFAKIPETLKLKLGTDNLYYMIYRDAIPWTYQFFRRESAQLSSLAAYTFFTRINKRLCPYLIRWHWTFIILLDFVERPFYELAQRLIYYHYNVLIPQTQDLQVLNTINPRLWLEVDLTRVFIIALVTCHIAFVLFAMLHAICGQYFYFPFLTENVELHIGPRDKSSIYSGGGTAWQEEKKKLRISPKIWYGWFGKGTDRAILGISGLSRIQNFIKMQFKKLKKQFLKNLRKRFEK</sequence>
<dbReference type="AlphaFoldDB" id="A0A2U9NPN7"/>
<evidence type="ECO:0000256" key="1">
    <source>
        <dbReference type="SAM" id="Phobius"/>
    </source>
</evidence>
<dbReference type="InterPro" id="IPR031383">
    <property type="entry name" value="Ycf90"/>
</dbReference>
<feature type="transmembrane region" description="Helical" evidence="1">
    <location>
        <begin position="312"/>
        <end position="333"/>
    </location>
</feature>
<keyword evidence="1" id="KW-0812">Transmembrane</keyword>
<name>A0A2U9NPN7_9STRA</name>